<evidence type="ECO:0000313" key="1">
    <source>
        <dbReference type="EMBL" id="SDM85478.1"/>
    </source>
</evidence>
<dbReference type="AlphaFoldDB" id="A0A1G9WLQ8"/>
<sequence length="255" mass="29053">MMKKKFTLILCSLIIFTIFSPLQLVYCEDYNPEEHAKKIYNEALKECGLLDDYDRIVFTQNNTVQSFNGLTNSVSEIVSFIETENGLEDAYQLALKLSYENKNASLDNTKLLGFKINVNYTYFSQFTNDSAPYYRHGNVSVKAANNSYVPELPNFKCVYVSRGQQTNNQGRASYGFIECKSIIGTTTLHSGEEKHLYSGDKGNPYILKQSNSATYGKAFSGIAYKFSYGGRDYTGNKVILYDETEEFPYDYNYDL</sequence>
<reference evidence="2" key="1">
    <citation type="submission" date="2016-10" db="EMBL/GenBank/DDBJ databases">
        <authorList>
            <person name="Varghese N."/>
            <person name="Submissions S."/>
        </authorList>
    </citation>
    <scope>NUCLEOTIDE SEQUENCE [LARGE SCALE GENOMIC DNA]</scope>
    <source>
        <strain evidence="2">M83</strain>
    </source>
</reference>
<keyword evidence="2" id="KW-1185">Reference proteome</keyword>
<dbReference type="Proteomes" id="UP000187651">
    <property type="component" value="Unassembled WGS sequence"/>
</dbReference>
<evidence type="ECO:0000313" key="2">
    <source>
        <dbReference type="Proteomes" id="UP000187651"/>
    </source>
</evidence>
<gene>
    <name evidence="1" type="ORF">SAMN05216544_1261</name>
</gene>
<proteinExistence type="predicted"/>
<protein>
    <submittedName>
        <fullName evidence="1">Uncharacterized protein</fullName>
    </submittedName>
</protein>
<accession>A0A1G9WLQ8</accession>
<dbReference type="RefSeq" id="WP_143452985.1">
    <property type="nucleotide sequence ID" value="NZ_FNHZ01000003.1"/>
</dbReference>
<organism evidence="1 2">
    <name type="scientific">Lachnospira pectinoschiza</name>
    <dbReference type="NCBI Taxonomy" id="28052"/>
    <lineage>
        <taxon>Bacteria</taxon>
        <taxon>Bacillati</taxon>
        <taxon>Bacillota</taxon>
        <taxon>Clostridia</taxon>
        <taxon>Lachnospirales</taxon>
        <taxon>Lachnospiraceae</taxon>
        <taxon>Lachnospira</taxon>
    </lineage>
</organism>
<dbReference type="EMBL" id="FNHZ01000003">
    <property type="protein sequence ID" value="SDM85478.1"/>
    <property type="molecule type" value="Genomic_DNA"/>
</dbReference>
<name>A0A1G9WLQ8_9FIRM</name>